<protein>
    <submittedName>
        <fullName evidence="1">Uncharacterized protein</fullName>
    </submittedName>
</protein>
<comment type="caution">
    <text evidence="1">The sequence shown here is derived from an EMBL/GenBank/DDBJ whole genome shotgun (WGS) entry which is preliminary data.</text>
</comment>
<accession>A0ABD1NYP2</accession>
<gene>
    <name evidence="1" type="ORF">Fot_56687</name>
</gene>
<name>A0ABD1NYP2_9LAMI</name>
<evidence type="ECO:0000313" key="1">
    <source>
        <dbReference type="EMBL" id="KAL2456753.1"/>
    </source>
</evidence>
<organism evidence="1 2">
    <name type="scientific">Forsythia ovata</name>
    <dbReference type="NCBI Taxonomy" id="205694"/>
    <lineage>
        <taxon>Eukaryota</taxon>
        <taxon>Viridiplantae</taxon>
        <taxon>Streptophyta</taxon>
        <taxon>Embryophyta</taxon>
        <taxon>Tracheophyta</taxon>
        <taxon>Spermatophyta</taxon>
        <taxon>Magnoliopsida</taxon>
        <taxon>eudicotyledons</taxon>
        <taxon>Gunneridae</taxon>
        <taxon>Pentapetalae</taxon>
        <taxon>asterids</taxon>
        <taxon>lamiids</taxon>
        <taxon>Lamiales</taxon>
        <taxon>Oleaceae</taxon>
        <taxon>Forsythieae</taxon>
        <taxon>Forsythia</taxon>
    </lineage>
</organism>
<proteinExistence type="predicted"/>
<sequence length="123" mass="14079">MRTDTFFLQELKYASPNFQVISQNHSEDKFHPNGPAAATPAVRKVGVLVFIPLYFKPYSQDVFKNSNYVTLAFGLKVFTVARGEATFMEDVDRVLDEITFPRAAAIVGKIWRWRQFEDRKTGA</sequence>
<keyword evidence="2" id="KW-1185">Reference proteome</keyword>
<dbReference type="AlphaFoldDB" id="A0ABD1NYP2"/>
<evidence type="ECO:0000313" key="2">
    <source>
        <dbReference type="Proteomes" id="UP001604277"/>
    </source>
</evidence>
<dbReference type="Proteomes" id="UP001604277">
    <property type="component" value="Unassembled WGS sequence"/>
</dbReference>
<dbReference type="EMBL" id="JBFOLJ010000053">
    <property type="protein sequence ID" value="KAL2456753.1"/>
    <property type="molecule type" value="Genomic_DNA"/>
</dbReference>
<reference evidence="2" key="1">
    <citation type="submission" date="2024-07" db="EMBL/GenBank/DDBJ databases">
        <title>Two chromosome-level genome assemblies of Korean endemic species Abeliophyllum distichum and Forsythia ovata (Oleaceae).</title>
        <authorList>
            <person name="Jang H."/>
        </authorList>
    </citation>
    <scope>NUCLEOTIDE SEQUENCE [LARGE SCALE GENOMIC DNA]</scope>
</reference>